<dbReference type="InterPro" id="IPR016071">
    <property type="entry name" value="Staphylococal_nuclease_OB-fold"/>
</dbReference>
<keyword evidence="5" id="KW-1185">Reference proteome</keyword>
<protein>
    <submittedName>
        <fullName evidence="2">Thermonuclease family protein</fullName>
    </submittedName>
    <submittedName>
        <fullName evidence="3">Uncharacterized lipoprotein MG186 homolog</fullName>
    </submittedName>
</protein>
<dbReference type="PROSITE" id="PS51257">
    <property type="entry name" value="PROKAR_LIPOPROTEIN"/>
    <property type="match status" value="1"/>
</dbReference>
<dbReference type="AlphaFoldDB" id="A0A3P8KA30"/>
<dbReference type="Proteomes" id="UP000280036">
    <property type="component" value="Unassembled WGS sequence"/>
</dbReference>
<evidence type="ECO:0000259" key="1">
    <source>
        <dbReference type="PROSITE" id="PS50830"/>
    </source>
</evidence>
<reference evidence="3 4" key="1">
    <citation type="submission" date="2018-12" db="EMBL/GenBank/DDBJ databases">
        <authorList>
            <consortium name="Pathogen Informatics"/>
        </authorList>
    </citation>
    <scope>NUCLEOTIDE SEQUENCE [LARGE SCALE GENOMIC DNA]</scope>
    <source>
        <strain evidence="3 4">NCTC10126</strain>
    </source>
</reference>
<dbReference type="PROSITE" id="PS50830">
    <property type="entry name" value="TNASE_3"/>
    <property type="match status" value="1"/>
</dbReference>
<dbReference type="EMBL" id="CP101806">
    <property type="protein sequence ID" value="UUD34942.1"/>
    <property type="molecule type" value="Genomic_DNA"/>
</dbReference>
<organism evidence="3 4">
    <name type="scientific">Mycoplasmopsis caviae</name>
    <dbReference type="NCBI Taxonomy" id="55603"/>
    <lineage>
        <taxon>Bacteria</taxon>
        <taxon>Bacillati</taxon>
        <taxon>Mycoplasmatota</taxon>
        <taxon>Mycoplasmoidales</taxon>
        <taxon>Metamycoplasmataceae</taxon>
        <taxon>Mycoplasmopsis</taxon>
    </lineage>
</organism>
<dbReference type="OrthoDB" id="398206at2"/>
<dbReference type="Pfam" id="PF00565">
    <property type="entry name" value="SNase"/>
    <property type="match status" value="1"/>
</dbReference>
<evidence type="ECO:0000313" key="2">
    <source>
        <dbReference type="EMBL" id="UUD34942.1"/>
    </source>
</evidence>
<dbReference type="RefSeq" id="WP_126118440.1">
    <property type="nucleotide sequence ID" value="NZ_CP101806.1"/>
</dbReference>
<name>A0A3P8KA30_9BACT</name>
<evidence type="ECO:0000313" key="3">
    <source>
        <dbReference type="EMBL" id="VDR42229.1"/>
    </source>
</evidence>
<dbReference type="Proteomes" id="UP001058569">
    <property type="component" value="Chromosome"/>
</dbReference>
<dbReference type="SUPFAM" id="SSF50199">
    <property type="entry name" value="Staphylococcal nuclease"/>
    <property type="match status" value="1"/>
</dbReference>
<reference evidence="2" key="2">
    <citation type="submission" date="2022-07" db="EMBL/GenBank/DDBJ databases">
        <title>Complete genome of Mycoplasma caviae type strain G122.</title>
        <authorList>
            <person name="Spergser J."/>
        </authorList>
    </citation>
    <scope>NUCLEOTIDE SEQUENCE</scope>
    <source>
        <strain evidence="2">G122</strain>
    </source>
</reference>
<evidence type="ECO:0000313" key="4">
    <source>
        <dbReference type="Proteomes" id="UP000280036"/>
    </source>
</evidence>
<dbReference type="Gene3D" id="2.40.50.90">
    <property type="match status" value="1"/>
</dbReference>
<evidence type="ECO:0000313" key="5">
    <source>
        <dbReference type="Proteomes" id="UP001058569"/>
    </source>
</evidence>
<sequence length="256" mass="29277">MKIKKILTIGTPLIAGLTALTTISGACSKLDYRIKFDLNKEKNKQNLIPVKIADISDGDTVVAEILDDSFKQYIKHGKGSKVKVRIFGIDTPEKAVSGTKSDTEENSWAEKASKFCAKTLKVGETYLLFYHGEDTYDRLVGDIFYKEKPTDEKYLSYAVEITRAGWTLPHVSDTDIKLINVKYTLPYYTLLQIAYAMEEASHNRVGAFKKFKYPERFAKIYKLKPNSAYTSFIRKKKFKHDTTVFDYEKKAYPNLL</sequence>
<accession>A0A3P8KA30</accession>
<dbReference type="SMART" id="SM00318">
    <property type="entry name" value="SNc"/>
    <property type="match status" value="1"/>
</dbReference>
<proteinExistence type="predicted"/>
<dbReference type="InterPro" id="IPR035437">
    <property type="entry name" value="SNase_OB-fold_sf"/>
</dbReference>
<feature type="domain" description="TNase-like" evidence="1">
    <location>
        <begin position="46"/>
        <end position="210"/>
    </location>
</feature>
<dbReference type="EMBL" id="UZVY01000001">
    <property type="protein sequence ID" value="VDR42229.1"/>
    <property type="molecule type" value="Genomic_DNA"/>
</dbReference>
<keyword evidence="3" id="KW-0449">Lipoprotein</keyword>
<gene>
    <name evidence="3" type="ORF">NCTC10126_00736</name>
    <name evidence="2" type="ORF">NPA07_03970</name>
</gene>